<dbReference type="GO" id="GO:0008610">
    <property type="term" value="P:lipid biosynthetic process"/>
    <property type="evidence" value="ECO:0007669"/>
    <property type="project" value="InterPro"/>
</dbReference>
<dbReference type="GO" id="GO:0006643">
    <property type="term" value="P:membrane lipid metabolic process"/>
    <property type="evidence" value="ECO:0007669"/>
    <property type="project" value="TreeGrafter"/>
</dbReference>
<comment type="catalytic activity">
    <reaction evidence="13">
        <text>1-O-(1,2-saturated-alkyl)-sn-glycerol + (6R)-L-erythro-5,6,7,8-tetrahydrobiopterin + O2 = a 1-(1-hydroxyalkyl)-sn-glycerol + (6R)-L-erythro-6,7-dihydrobiopterin + H2O</text>
        <dbReference type="Rhea" id="RHEA:36255"/>
        <dbReference type="ChEBI" id="CHEBI:15377"/>
        <dbReference type="ChEBI" id="CHEBI:15379"/>
        <dbReference type="ChEBI" id="CHEBI:43120"/>
        <dbReference type="ChEBI" id="CHEBI:59560"/>
        <dbReference type="ChEBI" id="CHEBI:73418"/>
        <dbReference type="ChEBI" id="CHEBI:83957"/>
        <dbReference type="EC" id="1.14.16.5"/>
    </reaction>
</comment>
<keyword evidence="5 15" id="KW-1133">Transmembrane helix</keyword>
<dbReference type="EMBL" id="QCYY01001081">
    <property type="protein sequence ID" value="ROT80721.1"/>
    <property type="molecule type" value="Genomic_DNA"/>
</dbReference>
<name>A0A3R7MMC7_PENVA</name>
<dbReference type="InterPro" id="IPR006694">
    <property type="entry name" value="Fatty_acid_hydroxylase"/>
</dbReference>
<dbReference type="EC" id="1.14.16.5" evidence="11"/>
<evidence type="ECO:0000256" key="5">
    <source>
        <dbReference type="ARBA" id="ARBA00022989"/>
    </source>
</evidence>
<keyword evidence="3 15" id="KW-0812">Transmembrane</keyword>
<dbReference type="PANTHER" id="PTHR21624">
    <property type="entry name" value="STEROL DESATURASE-RELATED PROTEIN"/>
    <property type="match status" value="1"/>
</dbReference>
<keyword evidence="4" id="KW-0256">Endoplasmic reticulum</keyword>
<reference evidence="18 19" key="2">
    <citation type="submission" date="2019-01" db="EMBL/GenBank/DDBJ databases">
        <title>The decoding of complex shrimp genome reveals the adaptation for benthos swimmer, frequently molting mechanism and breeding impact on genome.</title>
        <authorList>
            <person name="Sun Y."/>
            <person name="Gao Y."/>
            <person name="Yu Y."/>
        </authorList>
    </citation>
    <scope>NUCLEOTIDE SEQUENCE [LARGE SCALE GENOMIC DNA]</scope>
    <source>
        <tissue evidence="18">Muscle</tissue>
    </source>
</reference>
<comment type="subcellular location">
    <subcellularLocation>
        <location evidence="2">Endoplasmic reticulum membrane</location>
        <topology evidence="2">Multi-pass membrane protein</topology>
    </subcellularLocation>
</comment>
<dbReference type="STRING" id="6689.A0A3R7MMC7"/>
<evidence type="ECO:0000256" key="15">
    <source>
        <dbReference type="SAM" id="Phobius"/>
    </source>
</evidence>
<feature type="transmembrane region" description="Helical" evidence="15">
    <location>
        <begin position="396"/>
        <end position="418"/>
    </location>
</feature>
<keyword evidence="19" id="KW-1185">Reference proteome</keyword>
<evidence type="ECO:0000259" key="16">
    <source>
        <dbReference type="Pfam" id="PF04116"/>
    </source>
</evidence>
<evidence type="ECO:0000256" key="1">
    <source>
        <dbReference type="ARBA" id="ARBA00001962"/>
    </source>
</evidence>
<evidence type="ECO:0000256" key="11">
    <source>
        <dbReference type="ARBA" id="ARBA00039026"/>
    </source>
</evidence>
<proteinExistence type="inferred from homology"/>
<dbReference type="AlphaFoldDB" id="A0A3R7MMC7"/>
<dbReference type="Proteomes" id="UP000283509">
    <property type="component" value="Unassembled WGS sequence"/>
</dbReference>
<reference evidence="18 19" key="1">
    <citation type="submission" date="2018-04" db="EMBL/GenBank/DDBJ databases">
        <authorList>
            <person name="Zhang X."/>
            <person name="Yuan J."/>
            <person name="Li F."/>
            <person name="Xiang J."/>
        </authorList>
    </citation>
    <scope>NUCLEOTIDE SEQUENCE [LARGE SCALE GENOMIC DNA]</scope>
    <source>
        <tissue evidence="18">Muscle</tissue>
    </source>
</reference>
<dbReference type="InterPro" id="IPR051689">
    <property type="entry name" value="Sterol_desaturase/TMEM195"/>
</dbReference>
<organism evidence="18 19">
    <name type="scientific">Penaeus vannamei</name>
    <name type="common">Whiteleg shrimp</name>
    <name type="synonym">Litopenaeus vannamei</name>
    <dbReference type="NCBI Taxonomy" id="6689"/>
    <lineage>
        <taxon>Eukaryota</taxon>
        <taxon>Metazoa</taxon>
        <taxon>Ecdysozoa</taxon>
        <taxon>Arthropoda</taxon>
        <taxon>Crustacea</taxon>
        <taxon>Multicrustacea</taxon>
        <taxon>Malacostraca</taxon>
        <taxon>Eumalacostraca</taxon>
        <taxon>Eucarida</taxon>
        <taxon>Decapoda</taxon>
        <taxon>Dendrobranchiata</taxon>
        <taxon>Penaeoidea</taxon>
        <taxon>Penaeidae</taxon>
        <taxon>Penaeus</taxon>
    </lineage>
</organism>
<gene>
    <name evidence="18" type="ORF">C7M84_000536</name>
</gene>
<keyword evidence="18" id="KW-0503">Monooxygenase</keyword>
<accession>A0A3R7MMC7</accession>
<evidence type="ECO:0000256" key="3">
    <source>
        <dbReference type="ARBA" id="ARBA00022692"/>
    </source>
</evidence>
<keyword evidence="6" id="KW-0560">Oxidoreductase</keyword>
<evidence type="ECO:0000256" key="2">
    <source>
        <dbReference type="ARBA" id="ARBA00004477"/>
    </source>
</evidence>
<evidence type="ECO:0000256" key="13">
    <source>
        <dbReference type="ARBA" id="ARBA00047556"/>
    </source>
</evidence>
<dbReference type="PANTHER" id="PTHR21624:SF1">
    <property type="entry name" value="ALKYLGLYCEROL MONOOXYGENASE"/>
    <property type="match status" value="1"/>
</dbReference>
<feature type="region of interest" description="Disordered" evidence="14">
    <location>
        <begin position="1"/>
        <end position="31"/>
    </location>
</feature>
<evidence type="ECO:0000256" key="8">
    <source>
        <dbReference type="ARBA" id="ARBA00023098"/>
    </source>
</evidence>
<feature type="domain" description="Alkylglycerol monooxygenase C-terminal" evidence="17">
    <location>
        <begin position="372"/>
        <end position="446"/>
    </location>
</feature>
<protein>
    <recommendedName>
        <fullName evidence="12">Alkylglycerol monooxygenase</fullName>
        <ecNumber evidence="11">1.14.16.5</ecNumber>
    </recommendedName>
</protein>
<dbReference type="Pfam" id="PF04116">
    <property type="entry name" value="FA_hydroxylase"/>
    <property type="match status" value="1"/>
</dbReference>
<comment type="similarity">
    <text evidence="10">Belongs to the sterol desaturase family. TMEM195 subfamily.</text>
</comment>
<keyword evidence="7" id="KW-0408">Iron</keyword>
<dbReference type="GO" id="GO:0005506">
    <property type="term" value="F:iron ion binding"/>
    <property type="evidence" value="ECO:0007669"/>
    <property type="project" value="InterPro"/>
</dbReference>
<evidence type="ECO:0000313" key="18">
    <source>
        <dbReference type="EMBL" id="ROT80721.1"/>
    </source>
</evidence>
<keyword evidence="9 15" id="KW-0472">Membrane</keyword>
<feature type="transmembrane region" description="Helical" evidence="15">
    <location>
        <begin position="366"/>
        <end position="384"/>
    </location>
</feature>
<comment type="caution">
    <text evidence="18">The sequence shown here is derived from an EMBL/GenBank/DDBJ whole genome shotgun (WGS) entry which is preliminary data.</text>
</comment>
<evidence type="ECO:0000256" key="7">
    <source>
        <dbReference type="ARBA" id="ARBA00023004"/>
    </source>
</evidence>
<evidence type="ECO:0000256" key="6">
    <source>
        <dbReference type="ARBA" id="ARBA00023002"/>
    </source>
</evidence>
<feature type="domain" description="Fatty acid hydroxylase" evidence="16">
    <location>
        <begin position="157"/>
        <end position="282"/>
    </location>
</feature>
<evidence type="ECO:0000256" key="4">
    <source>
        <dbReference type="ARBA" id="ARBA00022824"/>
    </source>
</evidence>
<evidence type="ECO:0000256" key="14">
    <source>
        <dbReference type="SAM" id="MobiDB-lite"/>
    </source>
</evidence>
<evidence type="ECO:0000256" key="9">
    <source>
        <dbReference type="ARBA" id="ARBA00023136"/>
    </source>
</evidence>
<comment type="cofactor">
    <cofactor evidence="1">
        <name>Fe cation</name>
        <dbReference type="ChEBI" id="CHEBI:24875"/>
    </cofactor>
</comment>
<dbReference type="Pfam" id="PF24858">
    <property type="entry name" value="AGMP_C"/>
    <property type="match status" value="1"/>
</dbReference>
<dbReference type="GO" id="GO:0005789">
    <property type="term" value="C:endoplasmic reticulum membrane"/>
    <property type="evidence" value="ECO:0007669"/>
    <property type="project" value="UniProtKB-SubCell"/>
</dbReference>
<evidence type="ECO:0000313" key="19">
    <source>
        <dbReference type="Proteomes" id="UP000283509"/>
    </source>
</evidence>
<evidence type="ECO:0000256" key="10">
    <source>
        <dbReference type="ARBA" id="ARBA00038190"/>
    </source>
</evidence>
<evidence type="ECO:0000256" key="12">
    <source>
        <dbReference type="ARBA" id="ARBA00040992"/>
    </source>
</evidence>
<evidence type="ECO:0000259" key="17">
    <source>
        <dbReference type="Pfam" id="PF24858"/>
    </source>
</evidence>
<sequence>MNPPCFSTHPLNHPPSTESSTHPLNHPPIPPFHPSLNHPSIHSHPHESSTIHIIHHPLNHPPIHIHMFHPPIHSTTHPVPASSPKRRSWSATSGCTSTACSTWSGTRQSAGAGRARVLDGISSTTGSIALITVGGLQVDYRWITGGFGICDVRMYSYFVYYWVHRANHEINLLWAAHQVHHSSEDYTLPTGLRLSMFQRLTYFGFYQPLALLGLPVTSVMVHLGLNYLFQFWVHNEAVRKMGPLEWVFNTPSHHRVHHGANKWCLDKNYGSLLIVWDRLFGTFQEERDDEEIVYGLVEQPQFLNGVWHELFYLEKIYEKARGMSSWSDSLRAVFYGPGWVPGAPRLGDPDAFPDVKAPRAKYDPQMPVWFMVYTALHFTLAFGAQQIMLVHLKVSPWHTAALFLAFILLTMGVLGSMFDGWRWAPLLEAARCAAFLLYSRATPITSSPQLDAALYFLFSMSTFFWTVLSLRTLRAPLKIVKED</sequence>
<dbReference type="InterPro" id="IPR056853">
    <property type="entry name" value="AGMP_C"/>
</dbReference>
<keyword evidence="8" id="KW-0443">Lipid metabolism</keyword>
<dbReference type="GO" id="GO:0050479">
    <property type="term" value="F:glyceryl-ether monooxygenase activity"/>
    <property type="evidence" value="ECO:0007669"/>
    <property type="project" value="UniProtKB-EC"/>
</dbReference>
<dbReference type="OrthoDB" id="6354873at2759"/>